<dbReference type="PANTHER" id="PTHR43179:SF12">
    <property type="entry name" value="GALACTOFURANOSYLTRANSFERASE GLFT2"/>
    <property type="match status" value="1"/>
</dbReference>
<proteinExistence type="inferred from homology"/>
<dbReference type="GO" id="GO:0016757">
    <property type="term" value="F:glycosyltransferase activity"/>
    <property type="evidence" value="ECO:0007669"/>
    <property type="project" value="UniProtKB-KW"/>
</dbReference>
<dbReference type="SUPFAM" id="SSF53448">
    <property type="entry name" value="Nucleotide-diphospho-sugar transferases"/>
    <property type="match status" value="1"/>
</dbReference>
<keyword evidence="4" id="KW-0472">Membrane</keyword>
<comment type="caution">
    <text evidence="6">The sequence shown here is derived from an EMBL/GenBank/DDBJ whole genome shotgun (WGS) entry which is preliminary data.</text>
</comment>
<keyword evidence="2" id="KW-0328">Glycosyltransferase</keyword>
<dbReference type="RefSeq" id="WP_106925321.1">
    <property type="nucleotide sequence ID" value="NZ_PYFT01000001.1"/>
</dbReference>
<keyword evidence="4" id="KW-0812">Transmembrane</keyword>
<organism evidence="6 7">
    <name type="scientific">Adhaeribacter arboris</name>
    <dbReference type="NCBI Taxonomy" id="2072846"/>
    <lineage>
        <taxon>Bacteria</taxon>
        <taxon>Pseudomonadati</taxon>
        <taxon>Bacteroidota</taxon>
        <taxon>Cytophagia</taxon>
        <taxon>Cytophagales</taxon>
        <taxon>Hymenobacteraceae</taxon>
        <taxon>Adhaeribacter</taxon>
    </lineage>
</organism>
<evidence type="ECO:0000256" key="4">
    <source>
        <dbReference type="SAM" id="Phobius"/>
    </source>
</evidence>
<dbReference type="Proteomes" id="UP000240357">
    <property type="component" value="Unassembled WGS sequence"/>
</dbReference>
<gene>
    <name evidence="6" type="ORF">AHMF7605_00275</name>
</gene>
<evidence type="ECO:0000256" key="2">
    <source>
        <dbReference type="ARBA" id="ARBA00022676"/>
    </source>
</evidence>
<evidence type="ECO:0000256" key="3">
    <source>
        <dbReference type="ARBA" id="ARBA00022679"/>
    </source>
</evidence>
<sequence>MDLSIIIVNFRTFTITVNCIKSIIANLRYLKYEIILVDNAPIEDFSTAFKEVSPNLTYIKSLENIGFGRANNLGMTYATGRYILLINSDTLVFDDSLLKCYQAMEADTTKKIGLLGCKLLNEDKSFQPSFYPFRKNTLFNHLITNNWLLSKIFGVNRLFQETNVIMEVGDVSGAFMLLRKIVIDKVGGFDPDFFLYCEESEWCRERIAKYFKIIYFPMAAIIHLGGKSAPQGPMNVQAKLSQALLWYKKGWFNYMLYIVVTYLSMLVHISLLVFIKKSSKNIILADIKTSLKIFPYLFTDVIKYKKTWGNRKKPLIYEGAKAIFFDQ</sequence>
<keyword evidence="4" id="KW-1133">Transmembrane helix</keyword>
<keyword evidence="3" id="KW-0808">Transferase</keyword>
<name>A0A2T2Y981_9BACT</name>
<dbReference type="EMBL" id="PYFT01000001">
    <property type="protein sequence ID" value="PSR52063.1"/>
    <property type="molecule type" value="Genomic_DNA"/>
</dbReference>
<dbReference type="Gene3D" id="3.90.550.10">
    <property type="entry name" value="Spore Coat Polysaccharide Biosynthesis Protein SpsA, Chain A"/>
    <property type="match status" value="1"/>
</dbReference>
<dbReference type="Pfam" id="PF00535">
    <property type="entry name" value="Glycos_transf_2"/>
    <property type="match status" value="1"/>
</dbReference>
<dbReference type="PANTHER" id="PTHR43179">
    <property type="entry name" value="RHAMNOSYLTRANSFERASE WBBL"/>
    <property type="match status" value="1"/>
</dbReference>
<dbReference type="OrthoDB" id="9771846at2"/>
<reference evidence="6 7" key="1">
    <citation type="submission" date="2018-03" db="EMBL/GenBank/DDBJ databases">
        <title>Adhaeribacter sp. HMF7605 Genome sequencing and assembly.</title>
        <authorList>
            <person name="Kang H."/>
            <person name="Kang J."/>
            <person name="Cha I."/>
            <person name="Kim H."/>
            <person name="Joh K."/>
        </authorList>
    </citation>
    <scope>NUCLEOTIDE SEQUENCE [LARGE SCALE GENOMIC DNA]</scope>
    <source>
        <strain evidence="6 7">HMF7605</strain>
    </source>
</reference>
<keyword evidence="7" id="KW-1185">Reference proteome</keyword>
<accession>A0A2T2Y981</accession>
<dbReference type="InterPro" id="IPR029044">
    <property type="entry name" value="Nucleotide-diphossugar_trans"/>
</dbReference>
<dbReference type="AlphaFoldDB" id="A0A2T2Y981"/>
<dbReference type="CDD" id="cd04186">
    <property type="entry name" value="GT_2_like_c"/>
    <property type="match status" value="1"/>
</dbReference>
<comment type="similarity">
    <text evidence="1">Belongs to the glycosyltransferase 2 family.</text>
</comment>
<protein>
    <recommendedName>
        <fullName evidence="5">Glycosyltransferase 2-like domain-containing protein</fullName>
    </recommendedName>
</protein>
<feature type="domain" description="Glycosyltransferase 2-like" evidence="5">
    <location>
        <begin position="4"/>
        <end position="108"/>
    </location>
</feature>
<evidence type="ECO:0000256" key="1">
    <source>
        <dbReference type="ARBA" id="ARBA00006739"/>
    </source>
</evidence>
<dbReference type="InterPro" id="IPR001173">
    <property type="entry name" value="Glyco_trans_2-like"/>
</dbReference>
<feature type="transmembrane region" description="Helical" evidence="4">
    <location>
        <begin position="254"/>
        <end position="275"/>
    </location>
</feature>
<evidence type="ECO:0000313" key="6">
    <source>
        <dbReference type="EMBL" id="PSR52063.1"/>
    </source>
</evidence>
<evidence type="ECO:0000313" key="7">
    <source>
        <dbReference type="Proteomes" id="UP000240357"/>
    </source>
</evidence>
<evidence type="ECO:0000259" key="5">
    <source>
        <dbReference type="Pfam" id="PF00535"/>
    </source>
</evidence>